<evidence type="ECO:0000256" key="1">
    <source>
        <dbReference type="SAM" id="MobiDB-lite"/>
    </source>
</evidence>
<feature type="region of interest" description="Disordered" evidence="1">
    <location>
        <begin position="1"/>
        <end position="24"/>
    </location>
</feature>
<sequence length="131" mass="14647">MRALRSAGPRRSDAVGRCGVGAPGQRRGFVPRRIRPDGLPSPGRCRMTLPVRVSVYRIRCGVVGPYVWIAQPHRRGELTRYETRWYGRRQITLSVGTVLAATWAEAIAYAVDGVAPRRIDTLPEYQAWCGL</sequence>
<dbReference type="EMBL" id="KT222940">
    <property type="protein sequence ID" value="AKQ07840.1"/>
    <property type="molecule type" value="Genomic_DNA"/>
</dbReference>
<name>A0A0H4THC8_9CAUD</name>
<proteinExistence type="predicted"/>
<gene>
    <name evidence="2" type="ORF">SEA_KINBOTE_64</name>
</gene>
<accession>A0A0H4THC8</accession>
<evidence type="ECO:0000313" key="2">
    <source>
        <dbReference type="EMBL" id="AKQ07840.1"/>
    </source>
</evidence>
<reference evidence="2 3" key="1">
    <citation type="submission" date="2015-06" db="EMBL/GenBank/DDBJ databases">
        <authorList>
            <person name="Allen E.A."/>
            <person name="Cruz J.Y."/>
            <person name="Diehl T.R."/>
            <person name="Dittrich D.J."/>
            <person name="Forsyth M.H."/>
            <person name="Gray V.C."/>
            <person name="Innis A.M."/>
            <person name="Jenkins N.D."/>
            <person name="Marable D.L."/>
            <person name="Martinez F.L."/>
            <person name="Mason D.V."/>
            <person name="Raheem B.D."/>
            <person name="Saha M.S."/>
            <person name="Sartor C.S."/>
            <person name="Tabassum S."/>
            <person name="Whitaker A.L."/>
            <person name="Delesalle V.A."/>
            <person name="Bradley K.W."/>
            <person name="Asai D.J."/>
            <person name="Bowman C.A."/>
            <person name="Russell D.A."/>
            <person name="Pope W.H."/>
            <person name="Jacobs-Sera D."/>
            <person name="Hendrix R.W."/>
            <person name="Hatfull G.F."/>
        </authorList>
    </citation>
    <scope>NUCLEOTIDE SEQUENCE [LARGE SCALE GENOMIC DNA]</scope>
</reference>
<protein>
    <submittedName>
        <fullName evidence="2">Uncharacterized protein</fullName>
    </submittedName>
</protein>
<organism evidence="2 3">
    <name type="scientific">Mycobacterium phage Kinbote</name>
    <dbReference type="NCBI Taxonomy" id="1679527"/>
    <lineage>
        <taxon>Viruses</taxon>
        <taxon>Duplodnaviria</taxon>
        <taxon>Heunggongvirae</taxon>
        <taxon>Uroviricota</taxon>
        <taxon>Caudoviricetes</taxon>
        <taxon>Gilesvirus</taxon>
        <taxon>Gilesvirus giles</taxon>
    </lineage>
</organism>
<evidence type="ECO:0000313" key="3">
    <source>
        <dbReference type="Proteomes" id="UP000231247"/>
    </source>
</evidence>
<dbReference type="Proteomes" id="UP000231247">
    <property type="component" value="Segment"/>
</dbReference>